<dbReference type="PANTHER" id="PTHR21261:SF15">
    <property type="entry name" value="BEATEN PATH IIIA, ISOFORM D-RELATED"/>
    <property type="match status" value="1"/>
</dbReference>
<evidence type="ECO:0000313" key="3">
    <source>
        <dbReference type="EMBL" id="CAD7251964.1"/>
    </source>
</evidence>
<accession>A0A7R9ADN7</accession>
<name>A0A7R9ADN7_9CRUS</name>
<keyword evidence="4" id="KW-1185">Reference proteome</keyword>
<proteinExistence type="predicted"/>
<dbReference type="AlphaFoldDB" id="A0A7R9ADN7"/>
<reference evidence="3" key="1">
    <citation type="submission" date="2020-11" db="EMBL/GenBank/DDBJ databases">
        <authorList>
            <person name="Tran Van P."/>
        </authorList>
    </citation>
    <scope>NUCLEOTIDE SEQUENCE</scope>
</reference>
<sequence length="229" mass="25699">MPKPTRFVPREIRTGADDRAHRSRSTMINVKLLQNARRNVIGSVTEFPEEGPRITGIKPYYHWGDLVRVNCTTRRSKPVASLAWYINGKQAERELVQEFFPFTDQTGLETAVLGLSFRLASPDRLSDDVIQAYPRIVLKCTASIANVYWEQAEADVKIRAESRASLPSSRAQDASSVAEGEIGEDLRRVEDLRRTGGRGEIGRNGKGSPGHSLSPVFVSLLLFDFYFRC</sequence>
<dbReference type="EMBL" id="CAJPEV010003980">
    <property type="protein sequence ID" value="CAG0900928.1"/>
    <property type="molecule type" value="Genomic_DNA"/>
</dbReference>
<keyword evidence="1" id="KW-1015">Disulfide bond</keyword>
<dbReference type="PANTHER" id="PTHR21261">
    <property type="entry name" value="BEAT PROTEIN"/>
    <property type="match status" value="1"/>
</dbReference>
<dbReference type="EMBL" id="LR903497">
    <property type="protein sequence ID" value="CAD7251964.1"/>
    <property type="molecule type" value="Genomic_DNA"/>
</dbReference>
<dbReference type="OrthoDB" id="6415662at2759"/>
<protein>
    <recommendedName>
        <fullName evidence="2">CD80-like immunoglobulin C2-set domain-containing protein</fullName>
    </recommendedName>
</protein>
<gene>
    <name evidence="3" type="ORF">DSTB1V02_LOCUS11725</name>
</gene>
<evidence type="ECO:0000313" key="4">
    <source>
        <dbReference type="Proteomes" id="UP000677054"/>
    </source>
</evidence>
<organism evidence="3">
    <name type="scientific">Darwinula stevensoni</name>
    <dbReference type="NCBI Taxonomy" id="69355"/>
    <lineage>
        <taxon>Eukaryota</taxon>
        <taxon>Metazoa</taxon>
        <taxon>Ecdysozoa</taxon>
        <taxon>Arthropoda</taxon>
        <taxon>Crustacea</taxon>
        <taxon>Oligostraca</taxon>
        <taxon>Ostracoda</taxon>
        <taxon>Podocopa</taxon>
        <taxon>Podocopida</taxon>
        <taxon>Darwinulocopina</taxon>
        <taxon>Darwinuloidea</taxon>
        <taxon>Darwinulidae</taxon>
        <taxon>Darwinula</taxon>
    </lineage>
</organism>
<evidence type="ECO:0000259" key="2">
    <source>
        <dbReference type="Pfam" id="PF08205"/>
    </source>
</evidence>
<dbReference type="Proteomes" id="UP000677054">
    <property type="component" value="Unassembled WGS sequence"/>
</dbReference>
<feature type="domain" description="CD80-like immunoglobulin C2-set" evidence="2">
    <location>
        <begin position="65"/>
        <end position="110"/>
    </location>
</feature>
<dbReference type="Pfam" id="PF08205">
    <property type="entry name" value="C2-set_2"/>
    <property type="match status" value="1"/>
</dbReference>
<evidence type="ECO:0000256" key="1">
    <source>
        <dbReference type="ARBA" id="ARBA00023157"/>
    </source>
</evidence>
<dbReference type="InterPro" id="IPR013162">
    <property type="entry name" value="CD80_C2-set"/>
</dbReference>